<dbReference type="Proteomes" id="UP000006078">
    <property type="component" value="Unassembled WGS sequence"/>
</dbReference>
<reference evidence="2 5" key="1">
    <citation type="journal article" date="2012" name="J. Bacteriol.">
        <title>Draft Genome Sequence of Turicella otitidis ATCC 51513, Isolated from Middle Ear Fluid from a Child with Otitis Media.</title>
        <authorList>
            <person name="Brinkrolf K."/>
            <person name="Schneider J."/>
            <person name="Knecht M."/>
            <person name="Ruckert C."/>
            <person name="Tauch A."/>
        </authorList>
    </citation>
    <scope>NUCLEOTIDE SEQUENCE [LARGE SCALE GENOMIC DNA]</scope>
    <source>
        <strain evidence="2 5">ATCC 51513</strain>
    </source>
</reference>
<dbReference type="STRING" id="29321.AAV33_01570"/>
<dbReference type="RefSeq" id="WP_004601050.1">
    <property type="nucleotide sequence ID" value="NZ_HF541867.1"/>
</dbReference>
<evidence type="ECO:0000313" key="3">
    <source>
        <dbReference type="EMBL" id="EJZ81915.1"/>
    </source>
</evidence>
<dbReference type="AlphaFoldDB" id="I7IXB7"/>
<evidence type="ECO:0000256" key="1">
    <source>
        <dbReference type="SAM" id="Phobius"/>
    </source>
</evidence>
<name>I7IXB7_9CORY</name>
<keyword evidence="4" id="KW-1185">Reference proteome</keyword>
<feature type="transmembrane region" description="Helical" evidence="1">
    <location>
        <begin position="27"/>
        <end position="45"/>
    </location>
</feature>
<organism evidence="2 5">
    <name type="scientific">Corynebacterium otitidis ATCC 51513</name>
    <dbReference type="NCBI Taxonomy" id="883169"/>
    <lineage>
        <taxon>Bacteria</taxon>
        <taxon>Bacillati</taxon>
        <taxon>Actinomycetota</taxon>
        <taxon>Actinomycetes</taxon>
        <taxon>Mycobacteriales</taxon>
        <taxon>Corynebacteriaceae</taxon>
        <taxon>Corynebacterium</taxon>
    </lineage>
</organism>
<sequence length="168" mass="18185">MSRRPPATQLQRGEEVVVDLTAPARSFVGPLVEAAAWTAAAWLLIGLVDRPDVAVDPLLRGAIVVAWLGVLAARLVAPAARARSRLFRVTTRRIVARPARVGARAAAVDLADVRRAARRGRSTVLLEVAGSPRPLVFSGVPRARRVARTVERLAAERREEAVVGLWRD</sequence>
<gene>
    <name evidence="2" type="ORF">BN46_0960</name>
    <name evidence="3" type="ORF">HMPREF9719_01160</name>
</gene>
<dbReference type="HOGENOM" id="CLU_115313_0_0_11"/>
<dbReference type="PATRIC" id="fig|883169.3.peg.1120"/>
<dbReference type="OrthoDB" id="4413216at2"/>
<dbReference type="EMBL" id="AHAE01000051">
    <property type="protein sequence ID" value="EJZ81915.1"/>
    <property type="molecule type" value="Genomic_DNA"/>
</dbReference>
<accession>I7IXB7</accession>
<dbReference type="Proteomes" id="UP000011016">
    <property type="component" value="Unassembled WGS sequence"/>
</dbReference>
<keyword evidence="1" id="KW-1133">Transmembrane helix</keyword>
<comment type="caution">
    <text evidence="2">The sequence shown here is derived from an EMBL/GenBank/DDBJ whole genome shotgun (WGS) entry which is preliminary data.</text>
</comment>
<dbReference type="EMBL" id="CAJZ01000129">
    <property type="protein sequence ID" value="CCI83688.1"/>
    <property type="molecule type" value="Genomic_DNA"/>
</dbReference>
<protein>
    <submittedName>
        <fullName evidence="2">Putative membrane protein</fullName>
    </submittedName>
</protein>
<evidence type="ECO:0000313" key="4">
    <source>
        <dbReference type="Proteomes" id="UP000006078"/>
    </source>
</evidence>
<reference evidence="3 4" key="2">
    <citation type="submission" date="2012-08" db="EMBL/GenBank/DDBJ databases">
        <title>The Genome Sequence of Turicella otitidis ATCC 51513.</title>
        <authorList>
            <consortium name="The Broad Institute Genome Sequencing Platform"/>
            <person name="Earl A."/>
            <person name="Ward D."/>
            <person name="Feldgarden M."/>
            <person name="Gevers D."/>
            <person name="Huys G."/>
            <person name="Walker B."/>
            <person name="Young S.K."/>
            <person name="Zeng Q."/>
            <person name="Gargeya S."/>
            <person name="Fitzgerald M."/>
            <person name="Haas B."/>
            <person name="Abouelleil A."/>
            <person name="Alvarado L."/>
            <person name="Arachchi H.M."/>
            <person name="Berlin A.M."/>
            <person name="Chapman S.B."/>
            <person name="Goldberg J."/>
            <person name="Griggs A."/>
            <person name="Gujja S."/>
            <person name="Hansen M."/>
            <person name="Howarth C."/>
            <person name="Imamovic A."/>
            <person name="Larimer J."/>
            <person name="McCowen C."/>
            <person name="Montmayeur A."/>
            <person name="Murphy C."/>
            <person name="Neiman D."/>
            <person name="Pearson M."/>
            <person name="Priest M."/>
            <person name="Roberts A."/>
            <person name="Saif S."/>
            <person name="Shea T."/>
            <person name="Sisk P."/>
            <person name="Sykes S."/>
            <person name="Wortman J."/>
            <person name="Nusbaum C."/>
            <person name="Birren B."/>
        </authorList>
    </citation>
    <scope>NUCLEOTIDE SEQUENCE [LARGE SCALE GENOMIC DNA]</scope>
    <source>
        <strain evidence="3 4">ATCC 51513</strain>
    </source>
</reference>
<keyword evidence="1" id="KW-0812">Transmembrane</keyword>
<keyword evidence="1" id="KW-0472">Membrane</keyword>
<feature type="transmembrane region" description="Helical" evidence="1">
    <location>
        <begin position="57"/>
        <end position="77"/>
    </location>
</feature>
<evidence type="ECO:0000313" key="2">
    <source>
        <dbReference type="EMBL" id="CCI83688.1"/>
    </source>
</evidence>
<evidence type="ECO:0000313" key="5">
    <source>
        <dbReference type="Proteomes" id="UP000011016"/>
    </source>
</evidence>
<proteinExistence type="predicted"/>